<feature type="transmembrane region" description="Helical" evidence="1">
    <location>
        <begin position="22"/>
        <end position="43"/>
    </location>
</feature>
<comment type="caution">
    <text evidence="2">The sequence shown here is derived from an EMBL/GenBank/DDBJ whole genome shotgun (WGS) entry which is preliminary data.</text>
</comment>
<dbReference type="PANTHER" id="PTHR35402:SF2">
    <property type="entry name" value="FLAGELLA ACCESSORY PROTEIN J"/>
    <property type="match status" value="1"/>
</dbReference>
<keyword evidence="2" id="KW-0966">Cell projection</keyword>
<evidence type="ECO:0000256" key="1">
    <source>
        <dbReference type="SAM" id="Phobius"/>
    </source>
</evidence>
<evidence type="ECO:0000313" key="2">
    <source>
        <dbReference type="EMBL" id="CAE6491834.1"/>
    </source>
</evidence>
<evidence type="ECO:0000313" key="3">
    <source>
        <dbReference type="Proteomes" id="UP000655759"/>
    </source>
</evidence>
<proteinExistence type="predicted"/>
<name>A0A812EVP9_9ARCH</name>
<keyword evidence="2" id="KW-0969">Cilium</keyword>
<keyword evidence="1" id="KW-0812">Transmembrane</keyword>
<feature type="transmembrane region" description="Helical" evidence="1">
    <location>
        <begin position="170"/>
        <end position="193"/>
    </location>
</feature>
<accession>A0A812EVP9</accession>
<feature type="transmembrane region" description="Helical" evidence="1">
    <location>
        <begin position="136"/>
        <end position="158"/>
    </location>
</feature>
<keyword evidence="2" id="KW-0282">Flagellum</keyword>
<dbReference type="EMBL" id="CAJNAQ010000003">
    <property type="protein sequence ID" value="CAE6491834.1"/>
    <property type="molecule type" value="Genomic_DNA"/>
</dbReference>
<feature type="transmembrane region" description="Helical" evidence="1">
    <location>
        <begin position="457"/>
        <end position="478"/>
    </location>
</feature>
<keyword evidence="1" id="KW-0472">Membrane</keyword>
<dbReference type="PANTHER" id="PTHR35402">
    <property type="entry name" value="INTEGRAL MEMBRANE PROTEIN-RELATED"/>
    <property type="match status" value="1"/>
</dbReference>
<dbReference type="InterPro" id="IPR056569">
    <property type="entry name" value="ArlJ-like"/>
</dbReference>
<dbReference type="Proteomes" id="UP000655759">
    <property type="component" value="Unassembled WGS sequence"/>
</dbReference>
<feature type="transmembrane region" description="Helical" evidence="1">
    <location>
        <begin position="425"/>
        <end position="445"/>
    </location>
</feature>
<organism evidence="2 3">
    <name type="scientific">Candidatus Nitrosotenuis uzonensis</name>
    <dbReference type="NCBI Taxonomy" id="1407055"/>
    <lineage>
        <taxon>Archaea</taxon>
        <taxon>Nitrososphaerota</taxon>
        <taxon>Candidatus Nitrosotenuis</taxon>
    </lineage>
</organism>
<feature type="transmembrane region" description="Helical" evidence="1">
    <location>
        <begin position="213"/>
        <end position="230"/>
    </location>
</feature>
<feature type="transmembrane region" description="Helical" evidence="1">
    <location>
        <begin position="376"/>
        <end position="395"/>
    </location>
</feature>
<protein>
    <submittedName>
        <fullName evidence="2">Putative flagella accessory protein J (FlaJ)</fullName>
    </submittedName>
</protein>
<dbReference type="AlphaFoldDB" id="A0A812EVP9"/>
<gene>
    <name evidence="2" type="ORF">NUZ5A_30008</name>
</gene>
<keyword evidence="1" id="KW-1133">Transmembrane helix</keyword>
<sequence length="497" mass="55512">MIQIPLFKKLSLANIQKSDEKFVYFVAFLYSISTGEIGGIDLIRTTRDTNYGKYTAAFRDVYQIGVGWSFGISRALEMIAEKVSSDKTDQLKQLLIKLAQVIRLGDALKTFFADELKSTVMTYSIVYERKLENQKLFLEMFYTLMSTAAFMIAANSIMSMLMGQSNSESILLMSFIGVAASMSAFVFMMYIMFPRDILGYQSADEDFKFRLKIYMAVGAGVGIGVVLLFTNILPTTLIVGIAAAPLFYPGLYARKMEQKLKEINNWYPEFVRHFGEIYATIGSVGSTLEAVLRSDFGPLQVHLERFKNRIKHRVEQKLCFELFSRDTGSQVIANGNEVVSFAMDKGANLNLAGNHVADITTKINELRAKRTQTAKTFETIIVVLHALTLAVFGLMNKLTSIFFDLVNTVDVSNDTLSLTPIDPQFMAMMMPLMILMTSIISAMALKVAQGGLYKTVFYHIALLLVIGSVVMFVMDALLSDYLATHVLDFVKPTIGPV</sequence>
<reference evidence="2" key="1">
    <citation type="submission" date="2021-02" db="EMBL/GenBank/DDBJ databases">
        <authorList>
            <person name="Han P."/>
        </authorList>
    </citation>
    <scope>NUCLEOTIDE SEQUENCE</scope>
    <source>
        <strain evidence="2">Candidatus Nitrosotenuis uzonensis 5A</strain>
    </source>
</reference>
<dbReference type="RefSeq" id="WP_205098716.1">
    <property type="nucleotide sequence ID" value="NZ_CAJNAQ010000003.1"/>
</dbReference>